<dbReference type="Gene3D" id="2.10.109.10">
    <property type="entry name" value="Umud Fragment, subunit A"/>
    <property type="match status" value="1"/>
</dbReference>
<name>A0A5P2DL18_STRVZ</name>
<dbReference type="PANTHER" id="PTHR43390">
    <property type="entry name" value="SIGNAL PEPTIDASE I"/>
    <property type="match status" value="1"/>
</dbReference>
<dbReference type="OrthoDB" id="9815782at2"/>
<gene>
    <name evidence="8" type="primary">lepB</name>
    <name evidence="8" type="ORF">DEJ51_12615</name>
</gene>
<feature type="transmembrane region" description="Helical" evidence="6">
    <location>
        <begin position="12"/>
        <end position="38"/>
    </location>
</feature>
<evidence type="ECO:0000313" key="8">
    <source>
        <dbReference type="EMBL" id="QES54947.1"/>
    </source>
</evidence>
<evidence type="ECO:0000256" key="6">
    <source>
        <dbReference type="RuleBase" id="RU362042"/>
    </source>
</evidence>
<dbReference type="EC" id="3.4.21.89" evidence="4 6"/>
<dbReference type="PROSITE" id="PS00761">
    <property type="entry name" value="SPASE_I_3"/>
    <property type="match status" value="1"/>
</dbReference>
<dbReference type="NCBIfam" id="TIGR02227">
    <property type="entry name" value="sigpep_I_bact"/>
    <property type="match status" value="1"/>
</dbReference>
<evidence type="ECO:0000256" key="2">
    <source>
        <dbReference type="ARBA" id="ARBA00004401"/>
    </source>
</evidence>
<keyword evidence="5 6" id="KW-0378">Hydrolase</keyword>
<dbReference type="Proteomes" id="UP000324101">
    <property type="component" value="Chromosome"/>
</dbReference>
<proteinExistence type="inferred from homology"/>
<evidence type="ECO:0000256" key="4">
    <source>
        <dbReference type="ARBA" id="ARBA00013208"/>
    </source>
</evidence>
<dbReference type="Pfam" id="PF10502">
    <property type="entry name" value="Peptidase_S26"/>
    <property type="match status" value="1"/>
</dbReference>
<protein>
    <recommendedName>
        <fullName evidence="4 6">Signal peptidase I</fullName>
        <ecNumber evidence="4 6">3.4.21.89</ecNumber>
    </recommendedName>
</protein>
<dbReference type="SUPFAM" id="SSF51306">
    <property type="entry name" value="LexA/Signal peptidase"/>
    <property type="match status" value="1"/>
</dbReference>
<organism evidence="8 9">
    <name type="scientific">Streptomyces venezuelae</name>
    <dbReference type="NCBI Taxonomy" id="54571"/>
    <lineage>
        <taxon>Bacteria</taxon>
        <taxon>Bacillati</taxon>
        <taxon>Actinomycetota</taxon>
        <taxon>Actinomycetes</taxon>
        <taxon>Kitasatosporales</taxon>
        <taxon>Streptomycetaceae</taxon>
        <taxon>Streptomyces</taxon>
    </lineage>
</organism>
<comment type="similarity">
    <text evidence="3 6">Belongs to the peptidase S26 family.</text>
</comment>
<sequence>MGEQGRVPGRRLGLVSVSLLVAGALLGSVGGLGGYFFMTTKAMPSSHMEPTLPTGSSMVFNLLITKVDRGDVVLFDSSAWGEQHQSVERVVAVGGDRIAYTPGDRTLTLNGKPLDEPYVLDGDPVAGSPGAFSVRVPEGRLFVLGDHRGNSDDSRFRFEVAEGGTVPVSDVAGALVDEDDPLLVGLRSAALAGVGVLAAGALSGAAALWLRRRAAADPVHPAYAGLVPPPGSEGSGSEGSGV</sequence>
<keyword evidence="6" id="KW-1133">Transmembrane helix</keyword>
<keyword evidence="6" id="KW-0645">Protease</keyword>
<dbReference type="InterPro" id="IPR019533">
    <property type="entry name" value="Peptidase_S26"/>
</dbReference>
<evidence type="ECO:0000256" key="1">
    <source>
        <dbReference type="ARBA" id="ARBA00000677"/>
    </source>
</evidence>
<feature type="domain" description="Peptidase S26" evidence="7">
    <location>
        <begin position="32"/>
        <end position="174"/>
    </location>
</feature>
<dbReference type="GO" id="GO:0004252">
    <property type="term" value="F:serine-type endopeptidase activity"/>
    <property type="evidence" value="ECO:0007669"/>
    <property type="project" value="InterPro"/>
</dbReference>
<dbReference type="PRINTS" id="PR00727">
    <property type="entry name" value="LEADERPTASE"/>
</dbReference>
<evidence type="ECO:0000256" key="5">
    <source>
        <dbReference type="ARBA" id="ARBA00022801"/>
    </source>
</evidence>
<dbReference type="EMBL" id="CP029189">
    <property type="protein sequence ID" value="QES54947.1"/>
    <property type="molecule type" value="Genomic_DNA"/>
</dbReference>
<keyword evidence="6" id="KW-0472">Membrane</keyword>
<dbReference type="PANTHER" id="PTHR43390:SF1">
    <property type="entry name" value="CHLOROPLAST PROCESSING PEPTIDASE"/>
    <property type="match status" value="1"/>
</dbReference>
<dbReference type="GO" id="GO:0009003">
    <property type="term" value="F:signal peptidase activity"/>
    <property type="evidence" value="ECO:0007669"/>
    <property type="project" value="UniProtKB-EC"/>
</dbReference>
<dbReference type="CDD" id="cd06530">
    <property type="entry name" value="S26_SPase_I"/>
    <property type="match status" value="1"/>
</dbReference>
<dbReference type="RefSeq" id="WP_150257674.1">
    <property type="nucleotide sequence ID" value="NZ_CP029189.1"/>
</dbReference>
<keyword evidence="6" id="KW-0812">Transmembrane</keyword>
<evidence type="ECO:0000256" key="3">
    <source>
        <dbReference type="ARBA" id="ARBA00009370"/>
    </source>
</evidence>
<evidence type="ECO:0000313" key="9">
    <source>
        <dbReference type="Proteomes" id="UP000324101"/>
    </source>
</evidence>
<accession>A0A5P2DL18</accession>
<evidence type="ECO:0000259" key="7">
    <source>
        <dbReference type="Pfam" id="PF10502"/>
    </source>
</evidence>
<dbReference type="GO" id="GO:0005886">
    <property type="term" value="C:plasma membrane"/>
    <property type="evidence" value="ECO:0007669"/>
    <property type="project" value="UniProtKB-SubCell"/>
</dbReference>
<dbReference type="InterPro" id="IPR019758">
    <property type="entry name" value="Pept_S26A_signal_pept_1_CS"/>
</dbReference>
<comment type="caution">
    <text evidence="6">Lacks conserved residue(s) required for the propagation of feature annotation.</text>
</comment>
<dbReference type="InterPro" id="IPR000223">
    <property type="entry name" value="Pept_S26A_signal_pept_1"/>
</dbReference>
<dbReference type="InterPro" id="IPR036286">
    <property type="entry name" value="LexA/Signal_pep-like_sf"/>
</dbReference>
<comment type="subcellular location">
    <subcellularLocation>
        <location evidence="2">Cell membrane</location>
        <topology evidence="2">Single-pass type II membrane protein</topology>
    </subcellularLocation>
    <subcellularLocation>
        <location evidence="6">Membrane</location>
        <topology evidence="6">Single-pass type II membrane protein</topology>
    </subcellularLocation>
</comment>
<dbReference type="GO" id="GO:0006465">
    <property type="term" value="P:signal peptide processing"/>
    <property type="evidence" value="ECO:0007669"/>
    <property type="project" value="InterPro"/>
</dbReference>
<reference evidence="8 9" key="1">
    <citation type="submission" date="2018-05" db="EMBL/GenBank/DDBJ databases">
        <title>Streptomyces venezuelae.</title>
        <authorList>
            <person name="Kim W."/>
            <person name="Lee N."/>
            <person name="Cho B.-K."/>
        </authorList>
    </citation>
    <scope>NUCLEOTIDE SEQUENCE [LARGE SCALE GENOMIC DNA]</scope>
    <source>
        <strain evidence="8 9">ATCC 21018</strain>
    </source>
</reference>
<feature type="transmembrane region" description="Helical" evidence="6">
    <location>
        <begin position="189"/>
        <end position="210"/>
    </location>
</feature>
<dbReference type="AlphaFoldDB" id="A0A5P2DL18"/>
<comment type="catalytic activity">
    <reaction evidence="1 6">
        <text>Cleavage of hydrophobic, N-terminal signal or leader sequences from secreted and periplasmic proteins.</text>
        <dbReference type="EC" id="3.4.21.89"/>
    </reaction>
</comment>